<dbReference type="InterPro" id="IPR010064">
    <property type="entry name" value="HK97-gp10_tail"/>
</dbReference>
<dbReference type="Pfam" id="PF04883">
    <property type="entry name" value="HK97-gp10_like"/>
    <property type="match status" value="1"/>
</dbReference>
<sequence>MIKLSINSNQAVFDISSTITKKVEELLEGEIARTTQDIADEARERAPVEFGFLKGSIIGLSKDLEGKVSTGVNYAPYVEFGTGGDVDIPAGFESYAMQFKGKGLRQINMPARPFLIPAFKNQTELMRFRLTNSLKKL</sequence>
<protein>
    <submittedName>
        <fullName evidence="1">Putative phage tail component</fullName>
    </submittedName>
</protein>
<accession>S0A0V8</accession>
<name>S0A0V8_9CAUD</name>
<dbReference type="Proteomes" id="UP000014720">
    <property type="component" value="Segment"/>
</dbReference>
<evidence type="ECO:0000313" key="1">
    <source>
        <dbReference type="EMBL" id="AGO49214.1"/>
    </source>
</evidence>
<dbReference type="EMBL" id="KC821627">
    <property type="protein sequence ID" value="AGO49214.1"/>
    <property type="molecule type" value="Genomic_DNA"/>
</dbReference>
<organism evidence="1 2">
    <name type="scientific">Cellulophaga phage phi18:2</name>
    <dbReference type="NCBI Taxonomy" id="1327995"/>
    <lineage>
        <taxon>Viruses</taxon>
        <taxon>Duplodnaviria</taxon>
        <taxon>Heunggongvirae</taxon>
        <taxon>Uroviricota</taxon>
        <taxon>Caudoviricetes</taxon>
        <taxon>Helsingorvirus</taxon>
        <taxon>Helsingorvirus Cba181</taxon>
    </lineage>
</organism>
<reference evidence="1 2" key="1">
    <citation type="journal article" date="2013" name="Proc. Natl. Acad. Sci. U.S.A.">
        <title>Twelve previously unknown phage genera are ubiquitous in global oceans.</title>
        <authorList>
            <person name="Holmfeldt K."/>
            <person name="Solonenko N."/>
            <person name="Shah M."/>
            <person name="Corrier K."/>
            <person name="Riemann L."/>
            <person name="Verberkmoes N.C."/>
            <person name="Sullivan M.B."/>
        </authorList>
    </citation>
    <scope>NUCLEOTIDE SEQUENCE [LARGE SCALE GENOMIC DNA]</scope>
    <source>
        <strain evidence="1">Phi18:2</strain>
    </source>
</reference>
<evidence type="ECO:0000313" key="2">
    <source>
        <dbReference type="Proteomes" id="UP000014720"/>
    </source>
</evidence>
<proteinExistence type="predicted"/>
<gene>
    <name evidence="1" type="ORF">Phi18:2_gp51</name>
</gene>
<reference evidence="2" key="2">
    <citation type="submission" date="2013-03" db="EMBL/GenBank/DDBJ databases">
        <title>The Cellulophaga phages: a novel, diverse, and globally ubiquitous model system.</title>
        <authorList>
            <person name="Holmfeldt K."/>
            <person name="Solonenko N."/>
            <person name="Shah M."/>
            <person name="Corrier K."/>
            <person name="Riemann L."/>
            <person name="VerBerkmoes N.C."/>
            <person name="Sullivan M.B."/>
        </authorList>
    </citation>
    <scope>NUCLEOTIDE SEQUENCE [LARGE SCALE GENOMIC DNA]</scope>
</reference>